<accession>A0A7W3TL83</accession>
<evidence type="ECO:0000313" key="1">
    <source>
        <dbReference type="EMBL" id="MBB1060400.1"/>
    </source>
</evidence>
<organism evidence="1 2">
    <name type="scientific">Marilutibacter spongiae</name>
    <dbReference type="NCBI Taxonomy" id="2025720"/>
    <lineage>
        <taxon>Bacteria</taxon>
        <taxon>Pseudomonadati</taxon>
        <taxon>Pseudomonadota</taxon>
        <taxon>Gammaproteobacteria</taxon>
        <taxon>Lysobacterales</taxon>
        <taxon>Lysobacteraceae</taxon>
        <taxon>Marilutibacter</taxon>
    </lineage>
</organism>
<proteinExistence type="predicted"/>
<protein>
    <submittedName>
        <fullName evidence="1">Uncharacterized protein</fullName>
    </submittedName>
</protein>
<keyword evidence="2" id="KW-1185">Reference proteome</keyword>
<gene>
    <name evidence="1" type="ORF">H4F98_07405</name>
</gene>
<dbReference type="EMBL" id="JACHTF010000006">
    <property type="protein sequence ID" value="MBB1060400.1"/>
    <property type="molecule type" value="Genomic_DNA"/>
</dbReference>
<comment type="caution">
    <text evidence="1">The sequence shown here is derived from an EMBL/GenBank/DDBJ whole genome shotgun (WGS) entry which is preliminary data.</text>
</comment>
<dbReference type="RefSeq" id="WP_182686325.1">
    <property type="nucleotide sequence ID" value="NZ_JACHTF010000006.1"/>
</dbReference>
<sequence length="178" mass="20420">MSLTSAQKKIRAKRARRPIYVTCMRLVDPSTGVEYGAFVPSHPIDQRLAKERGFRVGREYRAEIKQAREGWQHRLIHKIGQLMVDNVDGWEDLRSHDAVKRLQRESGTCCEELEIDVPGVGGLMVKQAESLAFDEMEQDRFEQLFDGITEHIGSNYTQVLLDDVRAEFWNMAGTRRAA</sequence>
<reference evidence="1 2" key="1">
    <citation type="submission" date="2020-08" db="EMBL/GenBank/DDBJ databases">
        <authorList>
            <person name="Xu S."/>
            <person name="Li A."/>
        </authorList>
    </citation>
    <scope>NUCLEOTIDE SEQUENCE [LARGE SCALE GENOMIC DNA]</scope>
    <source>
        <strain evidence="1 2">119BY6-57</strain>
    </source>
</reference>
<dbReference type="AlphaFoldDB" id="A0A7W3TL83"/>
<name>A0A7W3TL83_9GAMM</name>
<dbReference type="Proteomes" id="UP000523196">
    <property type="component" value="Unassembled WGS sequence"/>
</dbReference>
<evidence type="ECO:0000313" key="2">
    <source>
        <dbReference type="Proteomes" id="UP000523196"/>
    </source>
</evidence>